<accession>A0A7V5NWT1</accession>
<keyword evidence="1" id="KW-0677">Repeat</keyword>
<dbReference type="PROSITE" id="PS50005">
    <property type="entry name" value="TPR"/>
    <property type="match status" value="1"/>
</dbReference>
<proteinExistence type="predicted"/>
<feature type="repeat" description="TPR" evidence="3">
    <location>
        <begin position="87"/>
        <end position="120"/>
    </location>
</feature>
<keyword evidence="2 3" id="KW-0802">TPR repeat</keyword>
<name>A0A7V5NWT1_9PROT</name>
<dbReference type="InterPro" id="IPR019734">
    <property type="entry name" value="TPR_rpt"/>
</dbReference>
<dbReference type="InterPro" id="IPR011990">
    <property type="entry name" value="TPR-like_helical_dom_sf"/>
</dbReference>
<reference evidence="4" key="1">
    <citation type="journal article" date="2020" name="mSystems">
        <title>Genome- and Community-Level Interaction Insights into Carbon Utilization and Element Cycling Functions of Hydrothermarchaeota in Hydrothermal Sediment.</title>
        <authorList>
            <person name="Zhou Z."/>
            <person name="Liu Y."/>
            <person name="Xu W."/>
            <person name="Pan J."/>
            <person name="Luo Z.H."/>
            <person name="Li M."/>
        </authorList>
    </citation>
    <scope>NUCLEOTIDE SEQUENCE [LARGE SCALE GENOMIC DNA]</scope>
    <source>
        <strain evidence="4">HyVt-538</strain>
    </source>
</reference>
<dbReference type="Gene3D" id="1.25.40.10">
    <property type="entry name" value="Tetratricopeptide repeat domain"/>
    <property type="match status" value="1"/>
</dbReference>
<dbReference type="SUPFAM" id="SSF48452">
    <property type="entry name" value="TPR-like"/>
    <property type="match status" value="1"/>
</dbReference>
<evidence type="ECO:0000256" key="2">
    <source>
        <dbReference type="ARBA" id="ARBA00022803"/>
    </source>
</evidence>
<dbReference type="EMBL" id="DROP01000078">
    <property type="protein sequence ID" value="HHI88533.1"/>
    <property type="molecule type" value="Genomic_DNA"/>
</dbReference>
<evidence type="ECO:0000256" key="3">
    <source>
        <dbReference type="PROSITE-ProRule" id="PRU00339"/>
    </source>
</evidence>
<sequence>MNTFSFPPAIKTFISGCGVSLLAGAVFTGPAHSREATAQPVPDFRLQMTGKRSVNLAVTAYNKGKIHASIAYSKNALIQGLRLKDKSVAYSNLCAALGTEHRYKEARSACDKALKLNPENWQAYANRASVNWRDSKYAQARFDIKAAQKIAGSNAWLNKTAKIIG</sequence>
<dbReference type="Pfam" id="PF07719">
    <property type="entry name" value="TPR_2"/>
    <property type="match status" value="1"/>
</dbReference>
<evidence type="ECO:0000313" key="4">
    <source>
        <dbReference type="EMBL" id="HHI88533.1"/>
    </source>
</evidence>
<dbReference type="Proteomes" id="UP000885806">
    <property type="component" value="Unassembled WGS sequence"/>
</dbReference>
<dbReference type="InterPro" id="IPR013105">
    <property type="entry name" value="TPR_2"/>
</dbReference>
<evidence type="ECO:0000256" key="1">
    <source>
        <dbReference type="ARBA" id="ARBA00022737"/>
    </source>
</evidence>
<gene>
    <name evidence="4" type="ORF">ENK01_01150</name>
</gene>
<organism evidence="4">
    <name type="scientific">Hellea balneolensis</name>
    <dbReference type="NCBI Taxonomy" id="287478"/>
    <lineage>
        <taxon>Bacteria</taxon>
        <taxon>Pseudomonadati</taxon>
        <taxon>Pseudomonadota</taxon>
        <taxon>Alphaproteobacteria</taxon>
        <taxon>Maricaulales</taxon>
        <taxon>Robiginitomaculaceae</taxon>
        <taxon>Hellea</taxon>
    </lineage>
</organism>
<protein>
    <recommendedName>
        <fullName evidence="5">Tetratricopeptide repeat protein</fullName>
    </recommendedName>
</protein>
<evidence type="ECO:0008006" key="5">
    <source>
        <dbReference type="Google" id="ProtNLM"/>
    </source>
</evidence>
<dbReference type="SMART" id="SM00028">
    <property type="entry name" value="TPR"/>
    <property type="match status" value="2"/>
</dbReference>
<comment type="caution">
    <text evidence="4">The sequence shown here is derived from an EMBL/GenBank/DDBJ whole genome shotgun (WGS) entry which is preliminary data.</text>
</comment>
<dbReference type="AlphaFoldDB" id="A0A7V5NWT1"/>